<dbReference type="AlphaFoldDB" id="A0A1W6ZB46"/>
<dbReference type="OrthoDB" id="8451187at2"/>
<gene>
    <name evidence="2" type="ORF">CAL15_09150</name>
</gene>
<feature type="region of interest" description="Disordered" evidence="1">
    <location>
        <begin position="207"/>
        <end position="226"/>
    </location>
</feature>
<feature type="compositionally biased region" description="Low complexity" evidence="1">
    <location>
        <begin position="209"/>
        <end position="220"/>
    </location>
</feature>
<evidence type="ECO:0000256" key="1">
    <source>
        <dbReference type="SAM" id="MobiDB-lite"/>
    </source>
</evidence>
<dbReference type="KEGG" id="bgm:CAL15_09150"/>
<sequence>MAMDTRPQWWEKTVEYAFVLQFIKDGGNAFPLAGDPETAFGDLLHQAHATFRLIEFKARAANIQDEKRKWGFGDPDTSGKRWQAWPGSFQEMLACHCPVIVAAAGHAAHWLVYGRPHASGFDLAAQGYSQASEVWPLAGPGSFDALASVCCEDMVAYLSLLEAVRGDAGVSGQGLLLAGVAGGKSIVLTTAEFRRHADPHYVPAHRATHAAAPVPKPAAASNKPRI</sequence>
<reference evidence="2 3" key="1">
    <citation type="submission" date="2017-05" db="EMBL/GenBank/DDBJ databases">
        <title>Complete and WGS of Bordetella genogroups.</title>
        <authorList>
            <person name="Spilker T."/>
            <person name="LiPuma J."/>
        </authorList>
    </citation>
    <scope>NUCLEOTIDE SEQUENCE [LARGE SCALE GENOMIC DNA]</scope>
    <source>
        <strain evidence="2 3">AU7206</strain>
    </source>
</reference>
<dbReference type="Proteomes" id="UP000194161">
    <property type="component" value="Chromosome"/>
</dbReference>
<proteinExistence type="predicted"/>
<accession>A0A1W6ZB46</accession>
<name>A0A1W6ZB46_9BORD</name>
<evidence type="ECO:0000313" key="2">
    <source>
        <dbReference type="EMBL" id="ARP94539.1"/>
    </source>
</evidence>
<protein>
    <submittedName>
        <fullName evidence="2">Uncharacterized protein</fullName>
    </submittedName>
</protein>
<dbReference type="EMBL" id="CP021111">
    <property type="protein sequence ID" value="ARP94539.1"/>
    <property type="molecule type" value="Genomic_DNA"/>
</dbReference>
<evidence type="ECO:0000313" key="3">
    <source>
        <dbReference type="Proteomes" id="UP000194161"/>
    </source>
</evidence>
<keyword evidence="3" id="KW-1185">Reference proteome</keyword>
<dbReference type="RefSeq" id="WP_086078308.1">
    <property type="nucleotide sequence ID" value="NZ_CP021111.1"/>
</dbReference>
<organism evidence="2 3">
    <name type="scientific">Bordetella genomosp. 13</name>
    <dbReference type="NCBI Taxonomy" id="463040"/>
    <lineage>
        <taxon>Bacteria</taxon>
        <taxon>Pseudomonadati</taxon>
        <taxon>Pseudomonadota</taxon>
        <taxon>Betaproteobacteria</taxon>
        <taxon>Burkholderiales</taxon>
        <taxon>Alcaligenaceae</taxon>
        <taxon>Bordetella</taxon>
    </lineage>
</organism>